<dbReference type="AlphaFoldDB" id="A0A3N2DCD7"/>
<dbReference type="SUPFAM" id="SSF52540">
    <property type="entry name" value="P-loop containing nucleoside triphosphate hydrolases"/>
    <property type="match status" value="1"/>
</dbReference>
<dbReference type="InterPro" id="IPR003439">
    <property type="entry name" value="ABC_transporter-like_ATP-bd"/>
</dbReference>
<keyword evidence="14" id="KW-1185">Reference proteome</keyword>
<proteinExistence type="predicted"/>
<evidence type="ECO:0000313" key="14">
    <source>
        <dbReference type="Proteomes" id="UP000275356"/>
    </source>
</evidence>
<evidence type="ECO:0000259" key="12">
    <source>
        <dbReference type="PROSITE" id="PS50929"/>
    </source>
</evidence>
<accession>A0A3N2DCD7</accession>
<reference evidence="13 14" key="1">
    <citation type="submission" date="2018-11" db="EMBL/GenBank/DDBJ databases">
        <title>Sequencing the genomes of 1000 actinobacteria strains.</title>
        <authorList>
            <person name="Klenk H.-P."/>
        </authorList>
    </citation>
    <scope>NUCLEOTIDE SEQUENCE [LARGE SCALE GENOMIC DNA]</scope>
    <source>
        <strain evidence="13 14">DSM 13521</strain>
    </source>
</reference>
<protein>
    <submittedName>
        <fullName evidence="13">ABC-type multidrug transport system fused ATPase/permease subunit</fullName>
    </submittedName>
</protein>
<evidence type="ECO:0000256" key="3">
    <source>
        <dbReference type="ARBA" id="ARBA00022475"/>
    </source>
</evidence>
<dbReference type="InterPro" id="IPR003593">
    <property type="entry name" value="AAA+_ATPase"/>
</dbReference>
<keyword evidence="7" id="KW-0067">ATP-binding</keyword>
<dbReference type="GO" id="GO:0005886">
    <property type="term" value="C:plasma membrane"/>
    <property type="evidence" value="ECO:0007669"/>
    <property type="project" value="UniProtKB-SubCell"/>
</dbReference>
<evidence type="ECO:0000256" key="9">
    <source>
        <dbReference type="ARBA" id="ARBA00023136"/>
    </source>
</evidence>
<feature type="domain" description="ABC transporter" evidence="11">
    <location>
        <begin position="353"/>
        <end position="587"/>
    </location>
</feature>
<dbReference type="Proteomes" id="UP000275356">
    <property type="component" value="Unassembled WGS sequence"/>
</dbReference>
<dbReference type="Gene3D" id="3.40.50.300">
    <property type="entry name" value="P-loop containing nucleotide triphosphate hydrolases"/>
    <property type="match status" value="1"/>
</dbReference>
<organism evidence="13 14">
    <name type="scientific">Salana multivorans</name>
    <dbReference type="NCBI Taxonomy" id="120377"/>
    <lineage>
        <taxon>Bacteria</taxon>
        <taxon>Bacillati</taxon>
        <taxon>Actinomycetota</taxon>
        <taxon>Actinomycetes</taxon>
        <taxon>Micrococcales</taxon>
        <taxon>Beutenbergiaceae</taxon>
        <taxon>Salana</taxon>
    </lineage>
</organism>
<dbReference type="PROSITE" id="PS50929">
    <property type="entry name" value="ABC_TM1F"/>
    <property type="match status" value="1"/>
</dbReference>
<evidence type="ECO:0000256" key="8">
    <source>
        <dbReference type="ARBA" id="ARBA00022989"/>
    </source>
</evidence>
<dbReference type="Gene3D" id="1.20.1560.10">
    <property type="entry name" value="ABC transporter type 1, transmembrane domain"/>
    <property type="match status" value="1"/>
</dbReference>
<evidence type="ECO:0000256" key="6">
    <source>
        <dbReference type="ARBA" id="ARBA00022741"/>
    </source>
</evidence>
<dbReference type="CDD" id="cd07346">
    <property type="entry name" value="ABC_6TM_exporters"/>
    <property type="match status" value="1"/>
</dbReference>
<comment type="subcellular location">
    <subcellularLocation>
        <location evidence="1">Cell membrane</location>
        <topology evidence="1">Multi-pass membrane protein</topology>
    </subcellularLocation>
</comment>
<feature type="transmembrane region" description="Helical" evidence="10">
    <location>
        <begin position="72"/>
        <end position="93"/>
    </location>
</feature>
<keyword evidence="9 10" id="KW-0472">Membrane</keyword>
<keyword evidence="4" id="KW-0997">Cell inner membrane</keyword>
<dbReference type="InterPro" id="IPR036640">
    <property type="entry name" value="ABC1_TM_sf"/>
</dbReference>
<keyword evidence="5 10" id="KW-0812">Transmembrane</keyword>
<evidence type="ECO:0000256" key="1">
    <source>
        <dbReference type="ARBA" id="ARBA00004651"/>
    </source>
</evidence>
<evidence type="ECO:0000256" key="5">
    <source>
        <dbReference type="ARBA" id="ARBA00022692"/>
    </source>
</evidence>
<dbReference type="RefSeq" id="WP_245967989.1">
    <property type="nucleotide sequence ID" value="NZ_CALFQU010000023.1"/>
</dbReference>
<dbReference type="GO" id="GO:0005524">
    <property type="term" value="F:ATP binding"/>
    <property type="evidence" value="ECO:0007669"/>
    <property type="project" value="UniProtKB-KW"/>
</dbReference>
<evidence type="ECO:0000259" key="11">
    <source>
        <dbReference type="PROSITE" id="PS50893"/>
    </source>
</evidence>
<keyword evidence="6" id="KW-0547">Nucleotide-binding</keyword>
<keyword evidence="2" id="KW-0813">Transport</keyword>
<dbReference type="GO" id="GO:0034040">
    <property type="term" value="F:ATPase-coupled lipid transmembrane transporter activity"/>
    <property type="evidence" value="ECO:0007669"/>
    <property type="project" value="TreeGrafter"/>
</dbReference>
<evidence type="ECO:0000256" key="7">
    <source>
        <dbReference type="ARBA" id="ARBA00022840"/>
    </source>
</evidence>
<feature type="domain" description="ABC transmembrane type-1" evidence="12">
    <location>
        <begin position="42"/>
        <end position="322"/>
    </location>
</feature>
<feature type="transmembrane region" description="Helical" evidence="10">
    <location>
        <begin position="181"/>
        <end position="199"/>
    </location>
</feature>
<dbReference type="Pfam" id="PF00005">
    <property type="entry name" value="ABC_tran"/>
    <property type="match status" value="1"/>
</dbReference>
<dbReference type="GO" id="GO:0016887">
    <property type="term" value="F:ATP hydrolysis activity"/>
    <property type="evidence" value="ECO:0007669"/>
    <property type="project" value="InterPro"/>
</dbReference>
<evidence type="ECO:0000256" key="4">
    <source>
        <dbReference type="ARBA" id="ARBA00022519"/>
    </source>
</evidence>
<dbReference type="SUPFAM" id="SSF90123">
    <property type="entry name" value="ABC transporter transmembrane region"/>
    <property type="match status" value="1"/>
</dbReference>
<dbReference type="InterPro" id="IPR011527">
    <property type="entry name" value="ABC1_TM_dom"/>
</dbReference>
<comment type="caution">
    <text evidence="13">The sequence shown here is derived from an EMBL/GenBank/DDBJ whole genome shotgun (WGS) entry which is preliminary data.</text>
</comment>
<dbReference type="InterPro" id="IPR027417">
    <property type="entry name" value="P-loop_NTPase"/>
</dbReference>
<feature type="transmembrane region" description="Helical" evidence="10">
    <location>
        <begin position="263"/>
        <end position="285"/>
    </location>
</feature>
<evidence type="ECO:0000256" key="10">
    <source>
        <dbReference type="SAM" id="Phobius"/>
    </source>
</evidence>
<keyword evidence="3" id="KW-1003">Cell membrane</keyword>
<evidence type="ECO:0000256" key="2">
    <source>
        <dbReference type="ARBA" id="ARBA00022448"/>
    </source>
</evidence>
<dbReference type="Pfam" id="PF00664">
    <property type="entry name" value="ABC_membrane"/>
    <property type="match status" value="1"/>
</dbReference>
<dbReference type="PANTHER" id="PTHR24221">
    <property type="entry name" value="ATP-BINDING CASSETTE SUB-FAMILY B"/>
    <property type="match status" value="1"/>
</dbReference>
<dbReference type="SMART" id="SM00382">
    <property type="entry name" value="AAA"/>
    <property type="match status" value="1"/>
</dbReference>
<dbReference type="InterPro" id="IPR039421">
    <property type="entry name" value="Type_1_exporter"/>
</dbReference>
<gene>
    <name evidence="13" type="ORF">EDD28_2015</name>
</gene>
<name>A0A3N2DCD7_9MICO</name>
<dbReference type="PROSITE" id="PS50893">
    <property type="entry name" value="ABC_TRANSPORTER_2"/>
    <property type="match status" value="1"/>
</dbReference>
<feature type="transmembrane region" description="Helical" evidence="10">
    <location>
        <begin position="156"/>
        <end position="175"/>
    </location>
</feature>
<feature type="transmembrane region" description="Helical" evidence="10">
    <location>
        <begin position="42"/>
        <end position="60"/>
    </location>
</feature>
<dbReference type="GO" id="GO:0140359">
    <property type="term" value="F:ABC-type transporter activity"/>
    <property type="evidence" value="ECO:0007669"/>
    <property type="project" value="InterPro"/>
</dbReference>
<dbReference type="PANTHER" id="PTHR24221:SF654">
    <property type="entry name" value="ATP-BINDING CASSETTE SUB-FAMILY B MEMBER 6"/>
    <property type="match status" value="1"/>
</dbReference>
<keyword evidence="8 10" id="KW-1133">Transmembrane helix</keyword>
<sequence length="591" mass="63465">MSITPNTTALGDPTMLPVADGERLRTHVAGLFRGHRAGFSRVAILQVVAAVAGLTGPIVLGRMVDGFQNDTATATGVNVMIGILVVAVVIQAVTIRFAQRSALVLGETVFAQMREDFIETVTALPLSTIERAGTGDLVSRTTNDVDRVQHTIRFGIPRVIVSVATILITIVVAFVVSWQTAIAILLGVPLIVTAVRWYLKRATPAYLEESRRWAVMNGTFAETVEGARTVEALALAKRRRDRGESDIREIAKAEARTMRLRNVLFPSIDLAFGIPAVAVLVWGAWLVGQGYVTEGAVVVVAMYAMQLMGPVWELIFWVDEIQVATVSLARIYGVKDVPGDRVAGDDVPADDHVVAEGVEYAYREGTPVLHGIDLDLEVGERLAIVGPSGAGKSTFGRMLAGVHPPTAGRVTVGGVPLVELPLEDLRRQVALVTQEHHVFVGTLADNLYLAKPEATTDELRDALAAVDALGWALALPEGLETEVGSGGHELTPAQAQQLALARLVLLDPHTLVLDEATSLIDPRAARELETSLGAVLAGRTVVAIAHRLYTAHDADRVAVIDAGRIAEIGSHHELVEADGEYARLWHSWRTE</sequence>
<dbReference type="FunFam" id="3.40.50.300:FF:001001">
    <property type="entry name" value="Multidrug ABC transporter ATP-binding protein"/>
    <property type="match status" value="1"/>
</dbReference>
<dbReference type="EMBL" id="RKHQ01000001">
    <property type="protein sequence ID" value="ROR97417.1"/>
    <property type="molecule type" value="Genomic_DNA"/>
</dbReference>
<evidence type="ECO:0000313" key="13">
    <source>
        <dbReference type="EMBL" id="ROR97417.1"/>
    </source>
</evidence>
<feature type="transmembrane region" description="Helical" evidence="10">
    <location>
        <begin position="297"/>
        <end position="318"/>
    </location>
</feature>